<evidence type="ECO:0000313" key="5">
    <source>
        <dbReference type="Proteomes" id="UP000247980"/>
    </source>
</evidence>
<evidence type="ECO:0000256" key="1">
    <source>
        <dbReference type="ARBA" id="ARBA00008270"/>
    </source>
</evidence>
<dbReference type="NCBIfam" id="TIGR00654">
    <property type="entry name" value="PhzF_family"/>
    <property type="match status" value="1"/>
</dbReference>
<dbReference type="EMBL" id="QJVC01000015">
    <property type="protein sequence ID" value="PYI37896.1"/>
    <property type="molecule type" value="Genomic_DNA"/>
</dbReference>
<reference evidence="4 5" key="1">
    <citation type="submission" date="2018-05" db="EMBL/GenBank/DDBJ databases">
        <title>Genetic diversity of glacier-inhabiting Cryobacterium bacteria in China and description of Cryobacterium mengkeensis sp. nov. and Arthrobacter glacialis sp. nov.</title>
        <authorList>
            <person name="Liu Q."/>
            <person name="Xin Y.-H."/>
        </authorList>
    </citation>
    <scope>NUCLEOTIDE SEQUENCE [LARGE SCALE GENOMIC DNA]</scope>
    <source>
        <strain evidence="4 5">B7</strain>
    </source>
</reference>
<dbReference type="AlphaFoldDB" id="A0A2V5JKB3"/>
<dbReference type="RefSeq" id="WP_110485809.1">
    <property type="nucleotide sequence ID" value="NZ_QJVC01000015.1"/>
</dbReference>
<dbReference type="InterPro" id="IPR003719">
    <property type="entry name" value="Phenazine_PhzF-like"/>
</dbReference>
<dbReference type="GO" id="GO:0005737">
    <property type="term" value="C:cytoplasm"/>
    <property type="evidence" value="ECO:0007669"/>
    <property type="project" value="TreeGrafter"/>
</dbReference>
<dbReference type="PANTHER" id="PTHR13774">
    <property type="entry name" value="PHENAZINE BIOSYNTHESIS PROTEIN"/>
    <property type="match status" value="1"/>
</dbReference>
<dbReference type="Gene3D" id="3.10.310.10">
    <property type="entry name" value="Diaminopimelate Epimerase, Chain A, domain 1"/>
    <property type="match status" value="2"/>
</dbReference>
<dbReference type="OrthoDB" id="9788221at2"/>
<dbReference type="SUPFAM" id="SSF54506">
    <property type="entry name" value="Diaminopimelate epimerase-like"/>
    <property type="match status" value="1"/>
</dbReference>
<sequence length="290" mass="29756">MTGNDFPEVLHLAAFADGPGGGNMAGVVLDGAGLSDEHMQQCARELGYSETAFVTTALGSDRNVQIRYFSPGAEVPFCGHATVATAVALAEKYGPGAFSFATSVGEIVLETSASAHGMTASFTTVEPSVTELAPGGLDRLLALLGLSETALDPHYPAQQSFTGNTHPILTVRTKADLDGFSFDAAGLRTLMDEQGWAGTVTVMWLAGTTSSGTVEIESRNLFPVGDITEDPATGSAAASTGAYLRSIGTVAPPASLIIRQGRHVGRPCILQVTIPATGGITVSGTAAVVR</sequence>
<proteinExistence type="inferred from homology"/>
<dbReference type="PANTHER" id="PTHR13774:SF39">
    <property type="entry name" value="BIOSYNTHESIS PROTEIN, PUTATIVE-RELATED"/>
    <property type="match status" value="1"/>
</dbReference>
<protein>
    <submittedName>
        <fullName evidence="4">Phenazine biosynthesis protein PhzF</fullName>
    </submittedName>
</protein>
<name>A0A2V5JKB3_9MICC</name>
<keyword evidence="2" id="KW-0413">Isomerase</keyword>
<evidence type="ECO:0000313" key="4">
    <source>
        <dbReference type="EMBL" id="PYI37896.1"/>
    </source>
</evidence>
<comment type="caution">
    <text evidence="4">The sequence shown here is derived from an EMBL/GenBank/DDBJ whole genome shotgun (WGS) entry which is preliminary data.</text>
</comment>
<feature type="active site" evidence="3">
    <location>
        <position position="50"/>
    </location>
</feature>
<organism evidence="4 5">
    <name type="scientific">Arthrobacter psychrolactophilus</name>
    <dbReference type="NCBI Taxonomy" id="92442"/>
    <lineage>
        <taxon>Bacteria</taxon>
        <taxon>Bacillati</taxon>
        <taxon>Actinomycetota</taxon>
        <taxon>Actinomycetes</taxon>
        <taxon>Micrococcales</taxon>
        <taxon>Micrococcaceae</taxon>
        <taxon>Arthrobacter</taxon>
    </lineage>
</organism>
<comment type="similarity">
    <text evidence="1">Belongs to the PhzF family.</text>
</comment>
<dbReference type="Pfam" id="PF02567">
    <property type="entry name" value="PhzC-PhzF"/>
    <property type="match status" value="1"/>
</dbReference>
<evidence type="ECO:0000256" key="3">
    <source>
        <dbReference type="PIRSR" id="PIRSR016184-1"/>
    </source>
</evidence>
<dbReference type="Proteomes" id="UP000247980">
    <property type="component" value="Unassembled WGS sequence"/>
</dbReference>
<dbReference type="GO" id="GO:0016853">
    <property type="term" value="F:isomerase activity"/>
    <property type="evidence" value="ECO:0007669"/>
    <property type="project" value="UniProtKB-KW"/>
</dbReference>
<dbReference type="PIRSF" id="PIRSF016184">
    <property type="entry name" value="PhzC_PhzF"/>
    <property type="match status" value="1"/>
</dbReference>
<accession>A0A2V5JKB3</accession>
<evidence type="ECO:0000256" key="2">
    <source>
        <dbReference type="ARBA" id="ARBA00023235"/>
    </source>
</evidence>
<gene>
    <name evidence="4" type="ORF">CVS30_13255</name>
</gene>
<keyword evidence="5" id="KW-1185">Reference proteome</keyword>